<dbReference type="AlphaFoldDB" id="A0ABD3VHI1"/>
<sequence length="55" mass="6323">LDKLLEDKISKPGITNWDPKSKEGALLRAIHHLVTTEDLQYQSRGNVQGHHQQDY</sequence>
<name>A0ABD3VHI1_SINWO</name>
<evidence type="ECO:0000313" key="2">
    <source>
        <dbReference type="Proteomes" id="UP001634394"/>
    </source>
</evidence>
<proteinExistence type="predicted"/>
<dbReference type="EMBL" id="JBJQND010000011">
    <property type="protein sequence ID" value="KAL3861035.1"/>
    <property type="molecule type" value="Genomic_DNA"/>
</dbReference>
<evidence type="ECO:0000313" key="1">
    <source>
        <dbReference type="EMBL" id="KAL3861035.1"/>
    </source>
</evidence>
<feature type="non-terminal residue" evidence="1">
    <location>
        <position position="55"/>
    </location>
</feature>
<organism evidence="1 2">
    <name type="scientific">Sinanodonta woodiana</name>
    <name type="common">Chinese pond mussel</name>
    <name type="synonym">Anodonta woodiana</name>
    <dbReference type="NCBI Taxonomy" id="1069815"/>
    <lineage>
        <taxon>Eukaryota</taxon>
        <taxon>Metazoa</taxon>
        <taxon>Spiralia</taxon>
        <taxon>Lophotrochozoa</taxon>
        <taxon>Mollusca</taxon>
        <taxon>Bivalvia</taxon>
        <taxon>Autobranchia</taxon>
        <taxon>Heteroconchia</taxon>
        <taxon>Palaeoheterodonta</taxon>
        <taxon>Unionida</taxon>
        <taxon>Unionoidea</taxon>
        <taxon>Unionidae</taxon>
        <taxon>Unioninae</taxon>
        <taxon>Sinanodonta</taxon>
    </lineage>
</organism>
<dbReference type="Proteomes" id="UP001634394">
    <property type="component" value="Unassembled WGS sequence"/>
</dbReference>
<feature type="non-terminal residue" evidence="1">
    <location>
        <position position="1"/>
    </location>
</feature>
<keyword evidence="2" id="KW-1185">Reference proteome</keyword>
<accession>A0ABD3VHI1</accession>
<comment type="caution">
    <text evidence="1">The sequence shown here is derived from an EMBL/GenBank/DDBJ whole genome shotgun (WGS) entry which is preliminary data.</text>
</comment>
<protein>
    <submittedName>
        <fullName evidence="1">Uncharacterized protein</fullName>
    </submittedName>
</protein>
<reference evidence="1 2" key="1">
    <citation type="submission" date="2024-11" db="EMBL/GenBank/DDBJ databases">
        <title>Chromosome-level genome assembly of the freshwater bivalve Anodonta woodiana.</title>
        <authorList>
            <person name="Chen X."/>
        </authorList>
    </citation>
    <scope>NUCLEOTIDE SEQUENCE [LARGE SCALE GENOMIC DNA]</scope>
    <source>
        <strain evidence="1">MN2024</strain>
        <tissue evidence="1">Gills</tissue>
    </source>
</reference>
<gene>
    <name evidence="1" type="ORF">ACJMK2_007126</name>
</gene>